<dbReference type="EMBL" id="MCFA01000021">
    <property type="protein sequence ID" value="ORY15976.1"/>
    <property type="molecule type" value="Genomic_DNA"/>
</dbReference>
<keyword evidence="2" id="KW-1185">Reference proteome</keyword>
<reference evidence="1 2" key="1">
    <citation type="submission" date="2016-07" db="EMBL/GenBank/DDBJ databases">
        <title>Pervasive Adenine N6-methylation of Active Genes in Fungi.</title>
        <authorList>
            <consortium name="DOE Joint Genome Institute"/>
            <person name="Mondo S.J."/>
            <person name="Dannebaum R.O."/>
            <person name="Kuo R.C."/>
            <person name="Labutti K."/>
            <person name="Haridas S."/>
            <person name="Kuo A."/>
            <person name="Salamov A."/>
            <person name="Ahrendt S.R."/>
            <person name="Lipzen A."/>
            <person name="Sullivan W."/>
            <person name="Andreopoulos W.B."/>
            <person name="Clum A."/>
            <person name="Lindquist E."/>
            <person name="Daum C."/>
            <person name="Ramamoorthy G.K."/>
            <person name="Gryganskyi A."/>
            <person name="Culley D."/>
            <person name="Magnuson J.K."/>
            <person name="James T.Y."/>
            <person name="O'Malley M.A."/>
            <person name="Stajich J.E."/>
            <person name="Spatafora J.W."/>
            <person name="Visel A."/>
            <person name="Grigoriev I.V."/>
        </authorList>
    </citation>
    <scope>NUCLEOTIDE SEQUENCE [LARGE SCALE GENOMIC DNA]</scope>
    <source>
        <strain evidence="1 2">CBS 115471</strain>
    </source>
</reference>
<sequence length="180" mass="19920">MGDDCYWMGVWRGGKTERGVLCVGGRWGWMVPSRNGAECGRRRGEAEPEVHASTALLLPTLRLCIRHDNTNGLVWEAQQRPFRIFSCGRGHLWFGSSCPRVSTSHRVPEPGSSLIHRLLASPNLGRLYSAQFCNPVFLLSSPHCLFLLQAGVLSFPRASWQRDLDAAASLAQALYDEAPG</sequence>
<organism evidence="1 2">
    <name type="scientific">Clohesyomyces aquaticus</name>
    <dbReference type="NCBI Taxonomy" id="1231657"/>
    <lineage>
        <taxon>Eukaryota</taxon>
        <taxon>Fungi</taxon>
        <taxon>Dikarya</taxon>
        <taxon>Ascomycota</taxon>
        <taxon>Pezizomycotina</taxon>
        <taxon>Dothideomycetes</taxon>
        <taxon>Pleosporomycetidae</taxon>
        <taxon>Pleosporales</taxon>
        <taxon>Lindgomycetaceae</taxon>
        <taxon>Clohesyomyces</taxon>
    </lineage>
</organism>
<evidence type="ECO:0000313" key="2">
    <source>
        <dbReference type="Proteomes" id="UP000193144"/>
    </source>
</evidence>
<proteinExistence type="predicted"/>
<gene>
    <name evidence="1" type="ORF">BCR34DRAFT_143804</name>
</gene>
<name>A0A1Y2A0F7_9PLEO</name>
<protein>
    <submittedName>
        <fullName evidence="1">Uncharacterized protein</fullName>
    </submittedName>
</protein>
<dbReference type="AlphaFoldDB" id="A0A1Y2A0F7"/>
<comment type="caution">
    <text evidence="1">The sequence shown here is derived from an EMBL/GenBank/DDBJ whole genome shotgun (WGS) entry which is preliminary data.</text>
</comment>
<dbReference type="Proteomes" id="UP000193144">
    <property type="component" value="Unassembled WGS sequence"/>
</dbReference>
<evidence type="ECO:0000313" key="1">
    <source>
        <dbReference type="EMBL" id="ORY15976.1"/>
    </source>
</evidence>
<accession>A0A1Y2A0F7</accession>